<evidence type="ECO:0000313" key="4">
    <source>
        <dbReference type="Proteomes" id="UP000590749"/>
    </source>
</evidence>
<feature type="domain" description="SCP" evidence="2">
    <location>
        <begin position="76"/>
        <end position="190"/>
    </location>
</feature>
<organism evidence="3 4">
    <name type="scientific">Actinoplanes campanulatus</name>
    <dbReference type="NCBI Taxonomy" id="113559"/>
    <lineage>
        <taxon>Bacteria</taxon>
        <taxon>Bacillati</taxon>
        <taxon>Actinomycetota</taxon>
        <taxon>Actinomycetes</taxon>
        <taxon>Micromonosporales</taxon>
        <taxon>Micromonosporaceae</taxon>
        <taxon>Actinoplanes</taxon>
    </lineage>
</organism>
<dbReference type="EMBL" id="JACHXF010000004">
    <property type="protein sequence ID" value="MBB3094815.1"/>
    <property type="molecule type" value="Genomic_DNA"/>
</dbReference>
<evidence type="ECO:0000256" key="1">
    <source>
        <dbReference type="SAM" id="SignalP"/>
    </source>
</evidence>
<evidence type="ECO:0000313" key="3">
    <source>
        <dbReference type="EMBL" id="MBB3094815.1"/>
    </source>
</evidence>
<dbReference type="Pfam" id="PF00188">
    <property type="entry name" value="CAP"/>
    <property type="match status" value="1"/>
</dbReference>
<protein>
    <submittedName>
        <fullName evidence="3">Uncharacterized protein YkwD</fullName>
    </submittedName>
</protein>
<keyword evidence="4" id="KW-1185">Reference proteome</keyword>
<dbReference type="CDD" id="cd05379">
    <property type="entry name" value="CAP_bacterial"/>
    <property type="match status" value="1"/>
</dbReference>
<dbReference type="Gene3D" id="3.40.33.10">
    <property type="entry name" value="CAP"/>
    <property type="match status" value="1"/>
</dbReference>
<dbReference type="PANTHER" id="PTHR31157">
    <property type="entry name" value="SCP DOMAIN-CONTAINING PROTEIN"/>
    <property type="match status" value="1"/>
</dbReference>
<dbReference type="Proteomes" id="UP000590749">
    <property type="component" value="Unassembled WGS sequence"/>
</dbReference>
<sequence>MRKPSVVLGVGTLALVAGGFAARAPVSVPAAVSYGETLTGRGAAPAGDPISGSRTVVTAASVSSSPQAPVQQQVLALANQHRRAAGCEPLSLDRRLIEAANRHAADMARRGYFDHESPRGVMAGSRVTDAGYAWSRYGENIARGQDSPYRVVTDWMESPGHRRNILDCRLDQTGVGLALSSGGTPYWVQELATHR</sequence>
<dbReference type="AlphaFoldDB" id="A0A7W5AF14"/>
<comment type="caution">
    <text evidence="3">The sequence shown here is derived from an EMBL/GenBank/DDBJ whole genome shotgun (WGS) entry which is preliminary data.</text>
</comment>
<dbReference type="PANTHER" id="PTHR31157:SF1">
    <property type="entry name" value="SCP DOMAIN-CONTAINING PROTEIN"/>
    <property type="match status" value="1"/>
</dbReference>
<dbReference type="InterPro" id="IPR014044">
    <property type="entry name" value="CAP_dom"/>
</dbReference>
<reference evidence="3 4" key="1">
    <citation type="submission" date="2020-08" db="EMBL/GenBank/DDBJ databases">
        <title>Genomic Encyclopedia of Type Strains, Phase III (KMG-III): the genomes of soil and plant-associated and newly described type strains.</title>
        <authorList>
            <person name="Whitman W."/>
        </authorList>
    </citation>
    <scope>NUCLEOTIDE SEQUENCE [LARGE SCALE GENOMIC DNA]</scope>
    <source>
        <strain evidence="3 4">CECT 3287</strain>
    </source>
</reference>
<dbReference type="SUPFAM" id="SSF55797">
    <property type="entry name" value="PR-1-like"/>
    <property type="match status" value="1"/>
</dbReference>
<dbReference type="InterPro" id="IPR035940">
    <property type="entry name" value="CAP_sf"/>
</dbReference>
<proteinExistence type="predicted"/>
<feature type="signal peptide" evidence="1">
    <location>
        <begin position="1"/>
        <end position="21"/>
    </location>
</feature>
<feature type="chain" id="PRO_5038788500" evidence="1">
    <location>
        <begin position="22"/>
        <end position="195"/>
    </location>
</feature>
<accession>A0A7W5AF14</accession>
<keyword evidence="1" id="KW-0732">Signal</keyword>
<name>A0A7W5AF14_9ACTN</name>
<gene>
    <name evidence="3" type="ORF">FHR83_002478</name>
</gene>
<dbReference type="RefSeq" id="WP_183219081.1">
    <property type="nucleotide sequence ID" value="NZ_BMPW01000003.1"/>
</dbReference>
<evidence type="ECO:0000259" key="2">
    <source>
        <dbReference type="Pfam" id="PF00188"/>
    </source>
</evidence>